<evidence type="ECO:0000256" key="1">
    <source>
        <dbReference type="SAM" id="Phobius"/>
    </source>
</evidence>
<organism evidence="2 3">
    <name type="scientific">Kibdelosporangium persicum</name>
    <dbReference type="NCBI Taxonomy" id="2698649"/>
    <lineage>
        <taxon>Bacteria</taxon>
        <taxon>Bacillati</taxon>
        <taxon>Actinomycetota</taxon>
        <taxon>Actinomycetes</taxon>
        <taxon>Pseudonocardiales</taxon>
        <taxon>Pseudonocardiaceae</taxon>
        <taxon>Kibdelosporangium</taxon>
    </lineage>
</organism>
<gene>
    <name evidence="2" type="ORF">GC106_54780</name>
</gene>
<reference evidence="2 3" key="1">
    <citation type="submission" date="2020-01" db="EMBL/GenBank/DDBJ databases">
        <title>Kibdelosporangium persica a novel Actinomycetes from a hot desert in Iran.</title>
        <authorList>
            <person name="Safaei N."/>
            <person name="Zaburannyi N."/>
            <person name="Mueller R."/>
            <person name="Wink J."/>
        </authorList>
    </citation>
    <scope>NUCLEOTIDE SEQUENCE [LARGE SCALE GENOMIC DNA]</scope>
    <source>
        <strain evidence="2 3">4NS15</strain>
    </source>
</reference>
<dbReference type="EMBL" id="JAAATY010000018">
    <property type="protein sequence ID" value="NRN68237.1"/>
    <property type="molecule type" value="Genomic_DNA"/>
</dbReference>
<keyword evidence="3" id="KW-1185">Reference proteome</keyword>
<protein>
    <recommendedName>
        <fullName evidence="4">Type II secretion system protein</fullName>
    </recommendedName>
</protein>
<keyword evidence="1" id="KW-0472">Membrane</keyword>
<evidence type="ECO:0000313" key="3">
    <source>
        <dbReference type="Proteomes" id="UP000763557"/>
    </source>
</evidence>
<dbReference type="Proteomes" id="UP000763557">
    <property type="component" value="Unassembled WGS sequence"/>
</dbReference>
<evidence type="ECO:0000313" key="2">
    <source>
        <dbReference type="EMBL" id="NRN68237.1"/>
    </source>
</evidence>
<feature type="transmembrane region" description="Helical" evidence="1">
    <location>
        <begin position="6"/>
        <end position="28"/>
    </location>
</feature>
<keyword evidence="1" id="KW-1133">Transmembrane helix</keyword>
<keyword evidence="1" id="KW-0812">Transmembrane</keyword>
<proteinExistence type="predicted"/>
<evidence type="ECO:0008006" key="4">
    <source>
        <dbReference type="Google" id="ProtNLM"/>
    </source>
</evidence>
<comment type="caution">
    <text evidence="2">The sequence shown here is derived from an EMBL/GenBank/DDBJ whole genome shotgun (WGS) entry which is preliminary data.</text>
</comment>
<name>A0ABX2FBI0_9PSEU</name>
<sequence length="101" mass="11234">MRTDQIGLVVGGTGFVLLLTMVIVTMIVPSAGRRLRRYNEQRAALKDFFASAPGRSLGLDWAAYGEVPKQEVILVARKASWQFTGDELTDTGWTLRFTKSQ</sequence>
<dbReference type="RefSeq" id="WP_173137128.1">
    <property type="nucleotide sequence ID" value="NZ_CBCSGW010000011.1"/>
</dbReference>
<accession>A0ABX2FBI0</accession>